<dbReference type="Pfam" id="PF07714">
    <property type="entry name" value="PK_Tyr_Ser-Thr"/>
    <property type="match status" value="1"/>
</dbReference>
<evidence type="ECO:0000256" key="5">
    <source>
        <dbReference type="ARBA" id="ARBA00022679"/>
    </source>
</evidence>
<dbReference type="InterPro" id="IPR011009">
    <property type="entry name" value="Kinase-like_dom_sf"/>
</dbReference>
<evidence type="ECO:0000256" key="16">
    <source>
        <dbReference type="ARBA" id="ARBA00023170"/>
    </source>
</evidence>
<dbReference type="SUPFAM" id="SSF48726">
    <property type="entry name" value="Immunoglobulin"/>
    <property type="match status" value="4"/>
</dbReference>
<evidence type="ECO:0000259" key="30">
    <source>
        <dbReference type="PROSITE" id="PS50835"/>
    </source>
</evidence>
<evidence type="ECO:0000313" key="32">
    <source>
        <dbReference type="Proteomes" id="UP001591681"/>
    </source>
</evidence>
<dbReference type="SMART" id="SM00409">
    <property type="entry name" value="IG"/>
    <property type="match status" value="3"/>
</dbReference>
<feature type="binding site" evidence="21">
    <location>
        <position position="807"/>
    </location>
    <ligand>
        <name>ATP</name>
        <dbReference type="ChEBI" id="CHEBI:30616"/>
    </ligand>
</feature>
<evidence type="ECO:0000256" key="11">
    <source>
        <dbReference type="ARBA" id="ARBA00022843"/>
    </source>
</evidence>
<dbReference type="GO" id="GO:0005524">
    <property type="term" value="F:ATP binding"/>
    <property type="evidence" value="ECO:0007669"/>
    <property type="project" value="UniProtKB-UniRule"/>
</dbReference>
<protein>
    <recommendedName>
        <fullName evidence="2">receptor protein-tyrosine kinase</fullName>
        <ecNumber evidence="2">2.7.10.1</ecNumber>
    </recommendedName>
</protein>
<dbReference type="SMART" id="SM00219">
    <property type="entry name" value="TyrKc"/>
    <property type="match status" value="1"/>
</dbReference>
<evidence type="ECO:0000259" key="29">
    <source>
        <dbReference type="PROSITE" id="PS50011"/>
    </source>
</evidence>
<dbReference type="Gene3D" id="3.30.200.20">
    <property type="entry name" value="Phosphorylase Kinase, domain 1"/>
    <property type="match status" value="1"/>
</dbReference>
<evidence type="ECO:0000256" key="7">
    <source>
        <dbReference type="ARBA" id="ARBA00022737"/>
    </source>
</evidence>
<feature type="binding site" evidence="21">
    <location>
        <begin position="587"/>
        <end position="594"/>
    </location>
    <ligand>
        <name>ATP</name>
        <dbReference type="ChEBI" id="CHEBI:30616"/>
    </ligand>
</feature>
<feature type="binding site" evidence="22">
    <location>
        <position position="559"/>
    </location>
    <ligand>
        <name>Mg(2+)</name>
        <dbReference type="ChEBI" id="CHEBI:18420"/>
    </ligand>
</feature>
<feature type="region of interest" description="Disordered" evidence="26">
    <location>
        <begin position="1053"/>
        <end position="1093"/>
    </location>
</feature>
<keyword evidence="5" id="KW-0808">Transferase</keyword>
<dbReference type="PROSITE" id="PS00107">
    <property type="entry name" value="PROTEIN_KINASE_ATP"/>
    <property type="match status" value="1"/>
</dbReference>
<feature type="binding site" evidence="21 24">
    <location>
        <position position="614"/>
    </location>
    <ligand>
        <name>ATP</name>
        <dbReference type="ChEBI" id="CHEBI:30616"/>
    </ligand>
</feature>
<feature type="transmembrane region" description="Helical" evidence="27">
    <location>
        <begin position="512"/>
        <end position="536"/>
    </location>
</feature>
<evidence type="ECO:0000256" key="4">
    <source>
        <dbReference type="ARBA" id="ARBA00022553"/>
    </source>
</evidence>
<feature type="binding site" evidence="22">
    <location>
        <position position="821"/>
    </location>
    <ligand>
        <name>Mg(2+)</name>
        <dbReference type="ChEBI" id="CHEBI:18420"/>
    </ligand>
</feature>
<evidence type="ECO:0000256" key="20">
    <source>
        <dbReference type="PIRSR" id="PIRSR000615-1"/>
    </source>
</evidence>
<dbReference type="InterPro" id="IPR050122">
    <property type="entry name" value="RTK"/>
</dbReference>
<dbReference type="InterPro" id="IPR007110">
    <property type="entry name" value="Ig-like_dom"/>
</dbReference>
<dbReference type="InterPro" id="IPR013783">
    <property type="entry name" value="Ig-like_fold"/>
</dbReference>
<feature type="domain" description="Ig-like" evidence="30">
    <location>
        <begin position="199"/>
        <end position="293"/>
    </location>
</feature>
<keyword evidence="8 21" id="KW-0547">Nucleotide-binding</keyword>
<keyword evidence="3" id="KW-1003">Cell membrane</keyword>
<proteinExistence type="inferred from homology"/>
<dbReference type="PANTHER" id="PTHR24416:SF53">
    <property type="entry name" value="PLATELET-DERIVED GROWTH FACTOR RECEPTOR BETA"/>
    <property type="match status" value="1"/>
</dbReference>
<keyword evidence="7" id="KW-0677">Repeat</keyword>
<dbReference type="CDD" id="cd00096">
    <property type="entry name" value="Ig"/>
    <property type="match status" value="1"/>
</dbReference>
<comment type="similarity">
    <text evidence="25">Belongs to the protein kinase superfamily. Tyr protein kinase family. CSF-1/PDGF receptor subfamily.</text>
</comment>
<evidence type="ECO:0000256" key="23">
    <source>
        <dbReference type="PIRSR" id="PIRSR000615-4"/>
    </source>
</evidence>
<dbReference type="Gene3D" id="2.60.40.10">
    <property type="entry name" value="Immunoglobulins"/>
    <property type="match status" value="5"/>
</dbReference>
<feature type="chain" id="PRO_5044752682" description="receptor protein-tyrosine kinase" evidence="28">
    <location>
        <begin position="26"/>
        <end position="1142"/>
    </location>
</feature>
<evidence type="ECO:0000256" key="18">
    <source>
        <dbReference type="ARBA" id="ARBA00023319"/>
    </source>
</evidence>
<keyword evidence="6 25" id="KW-0812">Transmembrane</keyword>
<dbReference type="GO" id="GO:0001667">
    <property type="term" value="P:ameboidal-type cell migration"/>
    <property type="evidence" value="ECO:0007669"/>
    <property type="project" value="UniProtKB-ARBA"/>
</dbReference>
<evidence type="ECO:0000256" key="22">
    <source>
        <dbReference type="PIRSR" id="PIRSR000615-3"/>
    </source>
</evidence>
<evidence type="ECO:0000256" key="10">
    <source>
        <dbReference type="ARBA" id="ARBA00022840"/>
    </source>
</evidence>
<evidence type="ECO:0000256" key="14">
    <source>
        <dbReference type="ARBA" id="ARBA00023137"/>
    </source>
</evidence>
<feature type="binding site" evidence="21">
    <location>
        <begin position="662"/>
        <end position="668"/>
    </location>
    <ligand>
        <name>ATP</name>
        <dbReference type="ChEBI" id="CHEBI:30616"/>
    </ligand>
</feature>
<evidence type="ECO:0000256" key="19">
    <source>
        <dbReference type="ARBA" id="ARBA00051243"/>
    </source>
</evidence>
<dbReference type="EMBL" id="JBHFQA010000008">
    <property type="protein sequence ID" value="KAL2095212.1"/>
    <property type="molecule type" value="Genomic_DNA"/>
</dbReference>
<dbReference type="FunFam" id="1.10.510.10:FF:000140">
    <property type="entry name" value="Platelet-derived growth factor receptor beta"/>
    <property type="match status" value="1"/>
</dbReference>
<feature type="domain" description="Protein kinase" evidence="29">
    <location>
        <begin position="580"/>
        <end position="939"/>
    </location>
</feature>
<dbReference type="PIRSF" id="PIRSF000615">
    <property type="entry name" value="TyrPK_CSF1-R"/>
    <property type="match status" value="1"/>
</dbReference>
<feature type="region of interest" description="Disordered" evidence="26">
    <location>
        <begin position="963"/>
        <end position="984"/>
    </location>
</feature>
<dbReference type="Pfam" id="PF07679">
    <property type="entry name" value="I-set"/>
    <property type="match status" value="1"/>
</dbReference>
<keyword evidence="10 21" id="KW-0067">ATP-binding</keyword>
<dbReference type="AlphaFoldDB" id="A0ABD1K7T9"/>
<dbReference type="InterPro" id="IPR001824">
    <property type="entry name" value="Tyr_kinase_rcpt_3_CS"/>
</dbReference>
<feature type="region of interest" description="Disordered" evidence="26">
    <location>
        <begin position="1119"/>
        <end position="1142"/>
    </location>
</feature>
<keyword evidence="18 25" id="KW-0393">Immunoglobulin domain</keyword>
<dbReference type="Pfam" id="PF13927">
    <property type="entry name" value="Ig_3"/>
    <property type="match status" value="1"/>
</dbReference>
<keyword evidence="22" id="KW-0479">Metal-binding</keyword>
<dbReference type="PROSITE" id="PS00240">
    <property type="entry name" value="RECEPTOR_TYR_KIN_III"/>
    <property type="match status" value="1"/>
</dbReference>
<comment type="catalytic activity">
    <reaction evidence="19">
        <text>L-tyrosyl-[protein] + ATP = O-phospho-L-tyrosyl-[protein] + ADP + H(+)</text>
        <dbReference type="Rhea" id="RHEA:10596"/>
        <dbReference type="Rhea" id="RHEA-COMP:10136"/>
        <dbReference type="Rhea" id="RHEA-COMP:20101"/>
        <dbReference type="ChEBI" id="CHEBI:15378"/>
        <dbReference type="ChEBI" id="CHEBI:30616"/>
        <dbReference type="ChEBI" id="CHEBI:46858"/>
        <dbReference type="ChEBI" id="CHEBI:61978"/>
        <dbReference type="ChEBI" id="CHEBI:456216"/>
        <dbReference type="EC" id="2.7.10.1"/>
    </reaction>
</comment>
<dbReference type="InterPro" id="IPR013098">
    <property type="entry name" value="Ig_I-set"/>
</dbReference>
<evidence type="ECO:0000256" key="12">
    <source>
        <dbReference type="ARBA" id="ARBA00022989"/>
    </source>
</evidence>
<dbReference type="SMART" id="SM00408">
    <property type="entry name" value="IGc2"/>
    <property type="match status" value="3"/>
</dbReference>
<feature type="site" description="Important for interaction with phosphotyrosine-binding proteins" evidence="23">
    <location>
        <position position="947"/>
    </location>
</feature>
<feature type="active site" description="Proton acceptor" evidence="20">
    <location>
        <position position="803"/>
    </location>
</feature>
<keyword evidence="32" id="KW-1185">Reference proteome</keyword>
<evidence type="ECO:0000256" key="24">
    <source>
        <dbReference type="PROSITE-ProRule" id="PRU10141"/>
    </source>
</evidence>
<keyword evidence="16 25" id="KW-0675">Receptor</keyword>
<evidence type="ECO:0000256" key="3">
    <source>
        <dbReference type="ARBA" id="ARBA00022475"/>
    </source>
</evidence>
<evidence type="ECO:0000256" key="15">
    <source>
        <dbReference type="ARBA" id="ARBA00023157"/>
    </source>
</evidence>
<evidence type="ECO:0000256" key="28">
    <source>
        <dbReference type="SAM" id="SignalP"/>
    </source>
</evidence>
<dbReference type="InterPro" id="IPR020635">
    <property type="entry name" value="Tyr_kinase_cat_dom"/>
</dbReference>
<dbReference type="SUPFAM" id="SSF56112">
    <property type="entry name" value="Protein kinase-like (PK-like)"/>
    <property type="match status" value="1"/>
</dbReference>
<dbReference type="InterPro" id="IPR003599">
    <property type="entry name" value="Ig_sub"/>
</dbReference>
<dbReference type="FunFam" id="3.30.200.20:FF:000025">
    <property type="entry name" value="Platelet-derived growth factor receptor alpha"/>
    <property type="match status" value="1"/>
</dbReference>
<dbReference type="PANTHER" id="PTHR24416">
    <property type="entry name" value="TYROSINE-PROTEIN KINASE RECEPTOR"/>
    <property type="match status" value="1"/>
</dbReference>
<keyword evidence="13 27" id="KW-0472">Membrane</keyword>
<dbReference type="InterPro" id="IPR017441">
    <property type="entry name" value="Protein_kinase_ATP_BS"/>
</dbReference>
<feature type="signal peptide" evidence="28">
    <location>
        <begin position="1"/>
        <end position="25"/>
    </location>
</feature>
<feature type="region of interest" description="Disordered" evidence="26">
    <location>
        <begin position="694"/>
        <end position="715"/>
    </location>
</feature>
<dbReference type="InterPro" id="IPR036179">
    <property type="entry name" value="Ig-like_dom_sf"/>
</dbReference>
<comment type="caution">
    <text evidence="31">The sequence shown here is derived from an EMBL/GenBank/DDBJ whole genome shotgun (WGS) entry which is preliminary data.</text>
</comment>
<evidence type="ECO:0000256" key="2">
    <source>
        <dbReference type="ARBA" id="ARBA00011902"/>
    </source>
</evidence>
<organism evidence="31 32">
    <name type="scientific">Coilia grayii</name>
    <name type="common">Gray's grenadier anchovy</name>
    <dbReference type="NCBI Taxonomy" id="363190"/>
    <lineage>
        <taxon>Eukaryota</taxon>
        <taxon>Metazoa</taxon>
        <taxon>Chordata</taxon>
        <taxon>Craniata</taxon>
        <taxon>Vertebrata</taxon>
        <taxon>Euteleostomi</taxon>
        <taxon>Actinopterygii</taxon>
        <taxon>Neopterygii</taxon>
        <taxon>Teleostei</taxon>
        <taxon>Clupei</taxon>
        <taxon>Clupeiformes</taxon>
        <taxon>Clupeoidei</taxon>
        <taxon>Engraulidae</taxon>
        <taxon>Coilinae</taxon>
        <taxon>Coilia</taxon>
    </lineage>
</organism>
<evidence type="ECO:0000256" key="13">
    <source>
        <dbReference type="ARBA" id="ARBA00023136"/>
    </source>
</evidence>
<evidence type="ECO:0000256" key="27">
    <source>
        <dbReference type="SAM" id="Phobius"/>
    </source>
</evidence>
<keyword evidence="14" id="KW-0829">Tyrosine-protein kinase</keyword>
<keyword evidence="9" id="KW-0418">Kinase</keyword>
<evidence type="ECO:0000256" key="17">
    <source>
        <dbReference type="ARBA" id="ARBA00023180"/>
    </source>
</evidence>
<name>A0ABD1K7T9_9TELE</name>
<dbReference type="GO" id="GO:0004714">
    <property type="term" value="F:transmembrane receptor protein tyrosine kinase activity"/>
    <property type="evidence" value="ECO:0007669"/>
    <property type="project" value="UniProtKB-EC"/>
</dbReference>
<accession>A0ABD1K7T9</accession>
<keyword evidence="28" id="KW-0732">Signal</keyword>
<dbReference type="PROSITE" id="PS50835">
    <property type="entry name" value="IG_LIKE"/>
    <property type="match status" value="1"/>
</dbReference>
<evidence type="ECO:0000256" key="26">
    <source>
        <dbReference type="SAM" id="MobiDB-lite"/>
    </source>
</evidence>
<dbReference type="InterPro" id="IPR008266">
    <property type="entry name" value="Tyr_kinase_AS"/>
</dbReference>
<feature type="compositionally biased region" description="Acidic residues" evidence="26">
    <location>
        <begin position="1062"/>
        <end position="1071"/>
    </location>
</feature>
<keyword evidence="11" id="KW-0832">Ubl conjugation</keyword>
<keyword evidence="4" id="KW-0597">Phosphoprotein</keyword>
<evidence type="ECO:0000256" key="8">
    <source>
        <dbReference type="ARBA" id="ARBA00022741"/>
    </source>
</evidence>
<evidence type="ECO:0000256" key="6">
    <source>
        <dbReference type="ARBA" id="ARBA00022692"/>
    </source>
</evidence>
<dbReference type="Proteomes" id="UP001591681">
    <property type="component" value="Unassembled WGS sequence"/>
</dbReference>
<evidence type="ECO:0000256" key="21">
    <source>
        <dbReference type="PIRSR" id="PIRSR000615-2"/>
    </source>
</evidence>
<evidence type="ECO:0000313" key="31">
    <source>
        <dbReference type="EMBL" id="KAL2095212.1"/>
    </source>
</evidence>
<feature type="binding site" evidence="22">
    <location>
        <position position="808"/>
    </location>
    <ligand>
        <name>Mg(2+)</name>
        <dbReference type="ChEBI" id="CHEBI:18420"/>
    </ligand>
</feature>
<keyword evidence="15" id="KW-1015">Disulfide bond</keyword>
<keyword evidence="22" id="KW-0460">Magnesium</keyword>
<dbReference type="GO" id="GO:0005886">
    <property type="term" value="C:plasma membrane"/>
    <property type="evidence" value="ECO:0007669"/>
    <property type="project" value="UniProtKB-SubCell"/>
</dbReference>
<dbReference type="Gene3D" id="1.10.510.10">
    <property type="entry name" value="Transferase(Phosphotransferase) domain 1"/>
    <property type="match status" value="1"/>
</dbReference>
<sequence length="1142" mass="127451">MKSCWNTAFGIFLAVLLQLCPGGCGLEITPSAGVVTLAPNSSLTVVCSGWSEVTWKTPLDSKPEMKGVEVDDQGTTSVLQLSNVTWAHTGLYVCEELAERETKEISVFVPDPEVWFVTTSSLVIKVGVEGTIPCLVTDPRINVTLYAKGSQTPIQASYRPSEGFTVALNDTTYFCKGLLDGEEKESHVFHVFTFAVPVPQSMEVFINASKTVVKEGQPLIVNCTVKGPEIVSFQWEYPRKEKTLEPLTDFLSRLSVRSCLNVSNATLQDSGDYVCHVHDTVRDYTAMDNITITVIKRGYVRLDTDVNHVNVSAQLNENMELHLPFEAYPTPQVLWTKDSETLRGDSVSVDTRKVHGNRYESVLTLVRVRMEQYGRYKVRVENDDDSKEMTFEVQVKAPPQITGLSDIHMDKGHGVLCSAEGVPTPAIHWYSCHSSQRCSNKTTPWRLLVHDLEKVTIQTNVTEAGPGKSSVRSVVTFQDMADITSVRCEARNERGRRAWDIKLVSNSLSSQVAVMAAVLALVVIAVIFLIILIAVWRKKPRYEIRWKVIESVSSDGHEYTYMDPMALPYDSVWEVPRDSLVLGHTLGSGAFGRVVEATAYGLGHSQTTTKVAVKMLKSTARRSETQALISELKIMSHLGAHLNIVNLLGACTKRGPIYLITEYCRYGDLVDYLHRNKHTFLQYYTDKNRRDTEMCRDSADNTGNTQGKSESDGGYMDMTKEDSLEYVPMKELSDNGDNIKYADIEPLLYETLYQQDNYQGQGQERCLAISDSPILSYTDLVGFGFQVAKGMEFLASKNCVHRDLAARNVLICEGKLVKICDFGLARDVMNDSNYISKGNTFLPLKWMAPESIFQNLYTVMSDVWSFGILLWEIFTLGGTPYPDIPMNEQFYNALKRGYRMTRPTHATDEIYEIMCKCWNEKFEKRPLFSLLTHSMGSMLSDSYRKRYHLVNENFLKSDHAAVVRSRPPQPDANSADGGTSRPVVHSEDMAHAGSNAFSEYIVPIPDINTEGACELEDTATQSTSSPQTPEDDTSAASVGLPEASVVEVCRAPEESADHNDDGDGDYDDDDDAPRPLEEQLVEPPPQQEPQDEECIEERCLPDAPRVGEPCFPDASEEVMAAGGEEEKQEETSCTPEIEESFL</sequence>
<dbReference type="PROSITE" id="PS00109">
    <property type="entry name" value="PROTEIN_KINASE_TYR"/>
    <property type="match status" value="1"/>
</dbReference>
<dbReference type="Pfam" id="PF25305">
    <property type="entry name" value="Ig_PDGFR_d4"/>
    <property type="match status" value="1"/>
</dbReference>
<evidence type="ECO:0000256" key="25">
    <source>
        <dbReference type="RuleBase" id="RU000311"/>
    </source>
</evidence>
<dbReference type="InterPro" id="IPR001245">
    <property type="entry name" value="Ser-Thr/Tyr_kinase_cat_dom"/>
</dbReference>
<gene>
    <name evidence="31" type="ORF">ACEWY4_009931</name>
</gene>
<keyword evidence="17" id="KW-0325">Glycoprotein</keyword>
<keyword evidence="12 27" id="KW-1133">Transmembrane helix</keyword>
<comment type="subcellular location">
    <subcellularLocation>
        <location evidence="1">Cell membrane</location>
        <topology evidence="1">Single-pass type I membrane protein</topology>
    </subcellularLocation>
    <subcellularLocation>
        <location evidence="25">Membrane</location>
        <topology evidence="25">Single-pass type I membrane protein</topology>
    </subcellularLocation>
</comment>
<dbReference type="PROSITE" id="PS50011">
    <property type="entry name" value="PROTEIN_KINASE_DOM"/>
    <property type="match status" value="1"/>
</dbReference>
<dbReference type="EC" id="2.7.10.1" evidence="2"/>
<evidence type="ECO:0000256" key="1">
    <source>
        <dbReference type="ARBA" id="ARBA00004251"/>
    </source>
</evidence>
<reference evidence="31 32" key="1">
    <citation type="submission" date="2024-09" db="EMBL/GenBank/DDBJ databases">
        <title>A chromosome-level genome assembly of Gray's grenadier anchovy, Coilia grayii.</title>
        <authorList>
            <person name="Fu Z."/>
        </authorList>
    </citation>
    <scope>NUCLEOTIDE SEQUENCE [LARGE SCALE GENOMIC DNA]</scope>
    <source>
        <strain evidence="31">G4</strain>
        <tissue evidence="31">Muscle</tissue>
    </source>
</reference>
<dbReference type="InterPro" id="IPR003598">
    <property type="entry name" value="Ig_sub2"/>
</dbReference>
<evidence type="ECO:0000256" key="9">
    <source>
        <dbReference type="ARBA" id="ARBA00022777"/>
    </source>
</evidence>
<dbReference type="InterPro" id="IPR000719">
    <property type="entry name" value="Prot_kinase_dom"/>
</dbReference>
<feature type="region of interest" description="Disordered" evidence="26">
    <location>
        <begin position="1016"/>
        <end position="1040"/>
    </location>
</feature>